<dbReference type="Gene3D" id="3.40.50.300">
    <property type="entry name" value="P-loop containing nucleotide triphosphate hydrolases"/>
    <property type="match status" value="1"/>
</dbReference>
<dbReference type="RefSeq" id="WP_019909842.1">
    <property type="nucleotide sequence ID" value="NZ_BAYM01000244.1"/>
</dbReference>
<dbReference type="GO" id="GO:0005524">
    <property type="term" value="F:ATP binding"/>
    <property type="evidence" value="ECO:0007669"/>
    <property type="project" value="InterPro"/>
</dbReference>
<dbReference type="SUPFAM" id="SSF52540">
    <property type="entry name" value="P-loop containing nucleoside triphosphate hydrolases"/>
    <property type="match status" value="1"/>
</dbReference>
<evidence type="ECO:0000259" key="1">
    <source>
        <dbReference type="Pfam" id="PF01695"/>
    </source>
</evidence>
<organism evidence="2 3">
    <name type="scientific">Lacticaseibacillus paracasei NRIC 0644</name>
    <dbReference type="NCBI Taxonomy" id="1435038"/>
    <lineage>
        <taxon>Bacteria</taxon>
        <taxon>Bacillati</taxon>
        <taxon>Bacillota</taxon>
        <taxon>Bacilli</taxon>
        <taxon>Lactobacillales</taxon>
        <taxon>Lactobacillaceae</taxon>
        <taxon>Lacticaseibacillus</taxon>
    </lineage>
</organism>
<sequence length="274" mass="30430">MSNLETNQGRLAAIETFAERCPDCGSLLYRPKGLSKVTGKKMAGVCMNCGYKQPPTEPKNVTPDMEKEARKNRTVGYYLAYSVFSTDAIIAKDFNNFHTDGSLGQQQLKLFAVGLSNKICRNEVVHALIIGDTGVGKSHIANGILIDTQTKTGYRKTCLFIDWNALMQRLKSGMSANAQDVRMKNEKIMHEIGKADVVVIDDLGSERGSDFDRQTADDVFRMREDKATIVTTNLHGQDLNKRYGERTMSRMAKHGQGNSFGVKGILDQRKEALP</sequence>
<dbReference type="InterPro" id="IPR002611">
    <property type="entry name" value="IstB_ATP-bd"/>
</dbReference>
<dbReference type="GO" id="GO:0006260">
    <property type="term" value="P:DNA replication"/>
    <property type="evidence" value="ECO:0007669"/>
    <property type="project" value="TreeGrafter"/>
</dbReference>
<dbReference type="Proteomes" id="UP000032552">
    <property type="component" value="Unassembled WGS sequence"/>
</dbReference>
<dbReference type="Pfam" id="PF01695">
    <property type="entry name" value="IstB_IS21"/>
    <property type="match status" value="1"/>
</dbReference>
<evidence type="ECO:0000313" key="3">
    <source>
        <dbReference type="Proteomes" id="UP000032552"/>
    </source>
</evidence>
<dbReference type="PANTHER" id="PTHR30050:SF4">
    <property type="entry name" value="ATP-BINDING PROTEIN RV3427C IN INSERTION SEQUENCE-RELATED"/>
    <property type="match status" value="1"/>
</dbReference>
<protein>
    <submittedName>
        <fullName evidence="2">DNA replication protein</fullName>
    </submittedName>
</protein>
<proteinExistence type="predicted"/>
<dbReference type="InterPro" id="IPR027417">
    <property type="entry name" value="P-loop_NTPase"/>
</dbReference>
<dbReference type="EMBL" id="BAYM01000244">
    <property type="protein sequence ID" value="GAN37524.1"/>
    <property type="molecule type" value="Genomic_DNA"/>
</dbReference>
<evidence type="ECO:0000313" key="2">
    <source>
        <dbReference type="EMBL" id="GAN37524.1"/>
    </source>
</evidence>
<dbReference type="AlphaFoldDB" id="A0A0C9PZ78"/>
<feature type="domain" description="IstB-like ATP-binding" evidence="1">
    <location>
        <begin position="64"/>
        <end position="249"/>
    </location>
</feature>
<dbReference type="CDD" id="cd00009">
    <property type="entry name" value="AAA"/>
    <property type="match status" value="1"/>
</dbReference>
<accession>A0A0C9PZ78</accession>
<comment type="caution">
    <text evidence="2">The sequence shown here is derived from an EMBL/GenBank/DDBJ whole genome shotgun (WGS) entry which is preliminary data.</text>
</comment>
<dbReference type="PANTHER" id="PTHR30050">
    <property type="entry name" value="CHROMOSOMAL REPLICATION INITIATOR PROTEIN DNAA"/>
    <property type="match status" value="1"/>
</dbReference>
<name>A0A0C9PZ78_LACPA</name>
<reference evidence="3" key="1">
    <citation type="submission" date="2014-05" db="EMBL/GenBank/DDBJ databases">
        <title>Whole genome sequencing of Lactobacillus casei NRIC0644.</title>
        <authorList>
            <person name="Atarashi H."/>
            <person name="Yoshida Y."/>
            <person name="Fujimura S."/>
            <person name="Tanaka N."/>
            <person name="Shiwa Y."/>
            <person name="Yoshikawa H."/>
            <person name="Okada S."/>
            <person name="Nakagawa J."/>
        </authorList>
    </citation>
    <scope>NUCLEOTIDE SEQUENCE [LARGE SCALE GENOMIC DNA]</scope>
    <source>
        <strain evidence="3">NRIC0644</strain>
    </source>
</reference>
<gene>
    <name evidence="2" type="ORF">LC0644_2113</name>
</gene>